<dbReference type="InterPro" id="IPR039329">
    <property type="entry name" value="SIAE"/>
</dbReference>
<dbReference type="InParanoid" id="A0A146G643"/>
<dbReference type="Gene3D" id="3.40.50.1110">
    <property type="entry name" value="SGNH hydrolase"/>
    <property type="match status" value="2"/>
</dbReference>
<accession>A0A146G643</accession>
<dbReference type="PANTHER" id="PTHR22901">
    <property type="entry name" value="SIALATE O-ACETYLESTERASE"/>
    <property type="match status" value="1"/>
</dbReference>
<dbReference type="GO" id="GO:0001681">
    <property type="term" value="F:sialate O-acetylesterase activity"/>
    <property type="evidence" value="ECO:0007669"/>
    <property type="project" value="InterPro"/>
</dbReference>
<dbReference type="SUPFAM" id="SSF52266">
    <property type="entry name" value="SGNH hydrolase"/>
    <property type="match status" value="1"/>
</dbReference>
<dbReference type="InterPro" id="IPR005181">
    <property type="entry name" value="SASA"/>
</dbReference>
<feature type="compositionally biased region" description="Low complexity" evidence="2">
    <location>
        <begin position="122"/>
        <end position="136"/>
    </location>
</feature>
<dbReference type="InterPro" id="IPR036514">
    <property type="entry name" value="SGNH_hydro_sf"/>
</dbReference>
<evidence type="ECO:0000259" key="3">
    <source>
        <dbReference type="Pfam" id="PF03629"/>
    </source>
</evidence>
<keyword evidence="1" id="KW-0378">Hydrolase</keyword>
<feature type="domain" description="Sialate O-acetylesterase" evidence="3">
    <location>
        <begin position="419"/>
        <end position="524"/>
    </location>
</feature>
<dbReference type="PANTHER" id="PTHR22901:SF0">
    <property type="entry name" value="SIALATE O-ACETYLESTERASE"/>
    <property type="match status" value="1"/>
</dbReference>
<gene>
    <name evidence="4" type="ORF">TSACC_2666</name>
</gene>
<dbReference type="SUPFAM" id="SSF49785">
    <property type="entry name" value="Galactose-binding domain-like"/>
    <property type="match status" value="1"/>
</dbReference>
<dbReference type="STRING" id="690879.TSACC_2666"/>
<feature type="region of interest" description="Disordered" evidence="2">
    <location>
        <begin position="228"/>
        <end position="250"/>
    </location>
</feature>
<dbReference type="AlphaFoldDB" id="A0A146G643"/>
<dbReference type="Pfam" id="PF03629">
    <property type="entry name" value="SASA"/>
    <property type="match status" value="1"/>
</dbReference>
<dbReference type="GO" id="GO:0005975">
    <property type="term" value="P:carbohydrate metabolic process"/>
    <property type="evidence" value="ECO:0007669"/>
    <property type="project" value="TreeGrafter"/>
</dbReference>
<feature type="region of interest" description="Disordered" evidence="2">
    <location>
        <begin position="115"/>
        <end position="137"/>
    </location>
</feature>
<sequence length="666" mass="72393">MFQDHAVLQRSEHTPIWGRAEPGERVHVRIAGLEGETRADDEGRWRVDLDLSSAPAGPFNLTIAGANQIVLRDILVGEVWLCSGQSNMEWTVRDSIPEEDVTGNPSSTLRLFNARSPGSTSPQAGLLGRPGAPGPQNAWSVDSSGSAAGFSAVAYFFGKKLNRELGVPVGLINASWGGTPIEAWLSAGAMESDPDLREPKNNLLAAVASYPTRLDAYRRDYPAWEEKHQRRDVPAQDAAAFASPGSPGDGWTPVEFPDPALAKLLPDGGAVWLRSTVRIPKDLEGKPLTIVPGVIAGFDQVYWNGRKVGETTARSEGVANDRVYRIPPELVQAGEATVAIRIFAPAGGAGIDLSSLPQWRSPLHLFEGAWEAQVEYRLPPLSPAARGELPGAPVKPAEMQNVATALFNGVIHPLIPYGIRGAIWYQGETNVGLSHQYRSTLALLIRDWRSHWDRGTFPFYLCQLAGQGPKQDRPGPSMWAEIRESQLKSLDQPETGVAVTIDLTENNVHFRRKRPAAIALAQTYGRGGAFSGPIYDSFQKAGREIRVKFRHADGGLVARELPDVYVPDTANPGKTLPLVQPTPGSELQGFLICGADRNWQWASARIDGDEVVVWSTNVADPVAVRYAWSDNPVCNLFNGAGFPASPFRTDDFPGVNDSARYNGRPY</sequence>
<dbReference type="Proteomes" id="UP000076023">
    <property type="component" value="Unassembled WGS sequence"/>
</dbReference>
<evidence type="ECO:0000313" key="4">
    <source>
        <dbReference type="EMBL" id="GAT32268.1"/>
    </source>
</evidence>
<keyword evidence="5" id="KW-1185">Reference proteome</keyword>
<protein>
    <submittedName>
        <fullName evidence="4">Sialate O-acetylesterase</fullName>
    </submittedName>
</protein>
<evidence type="ECO:0000256" key="1">
    <source>
        <dbReference type="ARBA" id="ARBA00022801"/>
    </source>
</evidence>
<proteinExistence type="predicted"/>
<comment type="caution">
    <text evidence="4">The sequence shown here is derived from an EMBL/GenBank/DDBJ whole genome shotgun (WGS) entry which is preliminary data.</text>
</comment>
<dbReference type="InterPro" id="IPR008979">
    <property type="entry name" value="Galactose-bd-like_sf"/>
</dbReference>
<dbReference type="EMBL" id="BDCO01000002">
    <property type="protein sequence ID" value="GAT32268.1"/>
    <property type="molecule type" value="Genomic_DNA"/>
</dbReference>
<name>A0A146G643_TERSA</name>
<reference evidence="5" key="1">
    <citation type="journal article" date="2017" name="Genome Announc.">
        <title>Draft Genome Sequence of Terrimicrobium sacchariphilum NM-5T, a Facultative Anaerobic Soil Bacterium of the Class Spartobacteria.</title>
        <authorList>
            <person name="Qiu Y.L."/>
            <person name="Tourlousse D.M."/>
            <person name="Matsuura N."/>
            <person name="Ohashi A."/>
            <person name="Sekiguchi Y."/>
        </authorList>
    </citation>
    <scope>NUCLEOTIDE SEQUENCE [LARGE SCALE GENOMIC DNA]</scope>
    <source>
        <strain evidence="5">NM-5</strain>
    </source>
</reference>
<evidence type="ECO:0000256" key="2">
    <source>
        <dbReference type="SAM" id="MobiDB-lite"/>
    </source>
</evidence>
<evidence type="ECO:0000313" key="5">
    <source>
        <dbReference type="Proteomes" id="UP000076023"/>
    </source>
</evidence>
<organism evidence="4 5">
    <name type="scientific">Terrimicrobium sacchariphilum</name>
    <dbReference type="NCBI Taxonomy" id="690879"/>
    <lineage>
        <taxon>Bacteria</taxon>
        <taxon>Pseudomonadati</taxon>
        <taxon>Verrucomicrobiota</taxon>
        <taxon>Terrimicrobiia</taxon>
        <taxon>Terrimicrobiales</taxon>
        <taxon>Terrimicrobiaceae</taxon>
        <taxon>Terrimicrobium</taxon>
    </lineage>
</organism>